<dbReference type="Proteomes" id="UP001530377">
    <property type="component" value="Unassembled WGS sequence"/>
</dbReference>
<evidence type="ECO:0000259" key="8">
    <source>
        <dbReference type="PROSITE" id="PS51704"/>
    </source>
</evidence>
<evidence type="ECO:0000256" key="2">
    <source>
        <dbReference type="ARBA" id="ARBA00007277"/>
    </source>
</evidence>
<keyword evidence="3" id="KW-0812">Transmembrane</keyword>
<keyword evidence="5" id="KW-1133">Transmembrane helix</keyword>
<gene>
    <name evidence="9" type="ORF">ACHAXA_005338</name>
</gene>
<dbReference type="Gene3D" id="3.20.20.190">
    <property type="entry name" value="Phosphatidylinositol (PI) phosphodiesterase"/>
    <property type="match status" value="1"/>
</dbReference>
<dbReference type="GO" id="GO:0016020">
    <property type="term" value="C:membrane"/>
    <property type="evidence" value="ECO:0007669"/>
    <property type="project" value="UniProtKB-SubCell"/>
</dbReference>
<evidence type="ECO:0000313" key="10">
    <source>
        <dbReference type="Proteomes" id="UP001530377"/>
    </source>
</evidence>
<dbReference type="Pfam" id="PF03009">
    <property type="entry name" value="GDPD"/>
    <property type="match status" value="1"/>
</dbReference>
<organism evidence="9 10">
    <name type="scientific">Cyclostephanos tholiformis</name>
    <dbReference type="NCBI Taxonomy" id="382380"/>
    <lineage>
        <taxon>Eukaryota</taxon>
        <taxon>Sar</taxon>
        <taxon>Stramenopiles</taxon>
        <taxon>Ochrophyta</taxon>
        <taxon>Bacillariophyta</taxon>
        <taxon>Coscinodiscophyceae</taxon>
        <taxon>Thalassiosirophycidae</taxon>
        <taxon>Stephanodiscales</taxon>
        <taxon>Stephanodiscaceae</taxon>
        <taxon>Cyclostephanos</taxon>
    </lineage>
</organism>
<evidence type="ECO:0000256" key="6">
    <source>
        <dbReference type="ARBA" id="ARBA00023098"/>
    </source>
</evidence>
<accession>A0ABD3R6T0</accession>
<evidence type="ECO:0000256" key="3">
    <source>
        <dbReference type="ARBA" id="ARBA00022692"/>
    </source>
</evidence>
<reference evidence="9 10" key="1">
    <citation type="submission" date="2024-10" db="EMBL/GenBank/DDBJ databases">
        <title>Updated reference genomes for cyclostephanoid diatoms.</title>
        <authorList>
            <person name="Roberts W.R."/>
            <person name="Alverson A.J."/>
        </authorList>
    </citation>
    <scope>NUCLEOTIDE SEQUENCE [LARGE SCALE GENOMIC DNA]</scope>
    <source>
        <strain evidence="9 10">AJA228-03</strain>
    </source>
</reference>
<dbReference type="SUPFAM" id="SSF51695">
    <property type="entry name" value="PLC-like phosphodiesterases"/>
    <property type="match status" value="1"/>
</dbReference>
<dbReference type="EMBL" id="JALLPB020000516">
    <property type="protein sequence ID" value="KAL3808367.1"/>
    <property type="molecule type" value="Genomic_DNA"/>
</dbReference>
<evidence type="ECO:0000256" key="7">
    <source>
        <dbReference type="ARBA" id="ARBA00023136"/>
    </source>
</evidence>
<dbReference type="InterPro" id="IPR052271">
    <property type="entry name" value="GDPD-Related"/>
</dbReference>
<dbReference type="GO" id="GO:0008081">
    <property type="term" value="F:phosphoric diester hydrolase activity"/>
    <property type="evidence" value="ECO:0007669"/>
    <property type="project" value="UniProtKB-ARBA"/>
</dbReference>
<comment type="similarity">
    <text evidence="2">Belongs to the glycerophosphoryl diester phosphodiesterase family.</text>
</comment>
<dbReference type="GO" id="GO:0005737">
    <property type="term" value="C:cytoplasm"/>
    <property type="evidence" value="ECO:0007669"/>
    <property type="project" value="UniProtKB-ARBA"/>
</dbReference>
<keyword evidence="10" id="KW-1185">Reference proteome</keyword>
<keyword evidence="4" id="KW-0378">Hydrolase</keyword>
<keyword evidence="7" id="KW-0472">Membrane</keyword>
<dbReference type="PROSITE" id="PS51704">
    <property type="entry name" value="GP_PDE"/>
    <property type="match status" value="1"/>
</dbReference>
<name>A0ABD3R6T0_9STRA</name>
<dbReference type="InterPro" id="IPR017946">
    <property type="entry name" value="PLC-like_Pdiesterase_TIM-brl"/>
</dbReference>
<protein>
    <recommendedName>
        <fullName evidence="8">GP-PDE domain-containing protein</fullName>
    </recommendedName>
</protein>
<dbReference type="AlphaFoldDB" id="A0ABD3R6T0"/>
<comment type="subcellular location">
    <subcellularLocation>
        <location evidence="1">Membrane</location>
    </subcellularLocation>
</comment>
<evidence type="ECO:0000256" key="5">
    <source>
        <dbReference type="ARBA" id="ARBA00022989"/>
    </source>
</evidence>
<dbReference type="InterPro" id="IPR030395">
    <property type="entry name" value="GP_PDE_dom"/>
</dbReference>
<feature type="domain" description="GP-PDE" evidence="8">
    <location>
        <begin position="236"/>
        <end position="491"/>
    </location>
</feature>
<sequence length="545" mass="61076">MVKFGRHLQFYLEGDVQSSPDGGGSEPFIVPYTDIRECIGMSQTQFVRAWQTSLRAASDDYAHRVRKLWEMIFDDLFRSSDAAERQCRGLTFDRAVSLYASTLDEGRSRDLFATIKRIHSAASMNVEAFRKLVKKFDKCAIARGDDMLTSTLIPQLYSAPLMAYPTLEGHIETLRDSMAVEDDEEEIDGVDDDSIMHSIRRKTAFVTKDSADVRRRADELSWLHDMLAGVPSGEIPRLVAHRGFHCPRDNSGKRPLENSLSAYESAWSAGIHLCECDVALTKDEKLVLAHDEDFSRLALDPSTASSRKKVGDLTMKEIISLTFKSGSRPPLLLDVLRSAQAIGGFARLVIEIKPGNQVACAALINLFRQHPDLIERCAVIMSFDAYTMHKLKCGLNELDAWLDTHYGSRSDSPDSVLSFEDEHGRFVSFGPKLPNILLLTVLRESTRKQHHQLPVSVSDLSPVHSWLRPEDKPSLDGVYLQYQPEMLQREGIAAMQALSKEYLVGVWARHGDPDDIVTASRLMKECGVSFVNTDLPRTFAGKQLA</sequence>
<dbReference type="GO" id="GO:0006629">
    <property type="term" value="P:lipid metabolic process"/>
    <property type="evidence" value="ECO:0007669"/>
    <property type="project" value="UniProtKB-KW"/>
</dbReference>
<evidence type="ECO:0000313" key="9">
    <source>
        <dbReference type="EMBL" id="KAL3808367.1"/>
    </source>
</evidence>
<proteinExistence type="inferred from homology"/>
<evidence type="ECO:0000256" key="1">
    <source>
        <dbReference type="ARBA" id="ARBA00004370"/>
    </source>
</evidence>
<dbReference type="PANTHER" id="PTHR42758:SF2">
    <property type="entry name" value="PHOSPHATIDYLGLYCEROL PHOSPHOLIPASE C"/>
    <property type="match status" value="1"/>
</dbReference>
<dbReference type="PANTHER" id="PTHR42758">
    <property type="entry name" value="PHOSPHATIDYLGLYCEROL PHOSPHOLIPASE C"/>
    <property type="match status" value="1"/>
</dbReference>
<evidence type="ECO:0000256" key="4">
    <source>
        <dbReference type="ARBA" id="ARBA00022801"/>
    </source>
</evidence>
<comment type="caution">
    <text evidence="9">The sequence shown here is derived from an EMBL/GenBank/DDBJ whole genome shotgun (WGS) entry which is preliminary data.</text>
</comment>
<keyword evidence="6" id="KW-0443">Lipid metabolism</keyword>